<feature type="region of interest" description="Disordered" evidence="1">
    <location>
        <begin position="551"/>
        <end position="597"/>
    </location>
</feature>
<sequence length="630" mass="68757">MSTNKKMPFRFEFFYEPATEENLKDILLIDAPSEVPPLHLNIINNLVDQPITIPASETDGLVTLDNYHFKLKFNPQVLVTAENIQLQNSNWVLAHAKEAGSSSDGLYLCLKGEDIILESDKPIELTFNGVGATDFQTETRTSGTSVEMSWVLQIEQLAQSLDGEEHDGERETLTLTPRAPGDSDGYETTSTKTLEKVKQKGKPNIPLAVGFAGSNRVLNTNSEESNLQLRITNTAEPGSPNIIFYYDSDTTKCSQLGIALEVGDTTAFPWVLGTKDDVNNITMSIAGNKWKQLSDKPTEVIVGGVSALEWTFIPNSANVELAAQETILVDIQKIKTAHPTGATKLNLRYQYVPEYQDGEFVCAIEKTPLVFHDYKVGIGTTQPKESLHIKAGNLRIENTDASTNGEIQTNGTLVLRSNVDKTEDLSVKFFNQTNQTVPLMVLHKDGKLGIGTASPEAKLHVTETIKAKNVEVIETVTAKKIVADGAVFTGMILMWSGAADKIPAGWALCNGTNTTPDLRDRFLVGAGKDYPVGNTGGLKEVILTEEQMPSHNHGVDDPGHTHSIEMRDSSSDLQPTSLPLYARNDINDGNRKGTNSATTGISILSKGGGKAHENRPPYYALCFIMKVDIP</sequence>
<dbReference type="RefSeq" id="WP_015209364.1">
    <property type="nucleotide sequence ID" value="NC_019757.1"/>
</dbReference>
<name>K9X259_9NOST</name>
<dbReference type="STRING" id="56107.Cylst_4011"/>
<dbReference type="EMBL" id="CP003642">
    <property type="protein sequence ID" value="AFZ26121.1"/>
    <property type="molecule type" value="Genomic_DNA"/>
</dbReference>
<feature type="region of interest" description="Disordered" evidence="1">
    <location>
        <begin position="161"/>
        <end position="190"/>
    </location>
</feature>
<keyword evidence="3" id="KW-1185">Reference proteome</keyword>
<dbReference type="eggNOG" id="COG4675">
    <property type="taxonomic scope" value="Bacteria"/>
</dbReference>
<proteinExistence type="predicted"/>
<organism evidence="2 3">
    <name type="scientific">Cylindrospermum stagnale PCC 7417</name>
    <dbReference type="NCBI Taxonomy" id="56107"/>
    <lineage>
        <taxon>Bacteria</taxon>
        <taxon>Bacillati</taxon>
        <taxon>Cyanobacteriota</taxon>
        <taxon>Cyanophyceae</taxon>
        <taxon>Nostocales</taxon>
        <taxon>Nostocaceae</taxon>
        <taxon>Cylindrospermum</taxon>
    </lineage>
</organism>
<dbReference type="CDD" id="cd22641">
    <property type="entry name" value="C24-like"/>
    <property type="match status" value="1"/>
</dbReference>
<dbReference type="KEGG" id="csg:Cylst_4011"/>
<dbReference type="HOGENOM" id="CLU_433954_0_0_3"/>
<gene>
    <name evidence="2" type="ORF">Cylst_4011</name>
</gene>
<dbReference type="SUPFAM" id="SSF88874">
    <property type="entry name" value="Receptor-binding domain of short tail fibre protein gp12"/>
    <property type="match status" value="1"/>
</dbReference>
<dbReference type="OrthoDB" id="483990at2"/>
<evidence type="ECO:0000256" key="1">
    <source>
        <dbReference type="SAM" id="MobiDB-lite"/>
    </source>
</evidence>
<dbReference type="AlphaFoldDB" id="K9X259"/>
<evidence type="ECO:0000313" key="2">
    <source>
        <dbReference type="EMBL" id="AFZ26121.1"/>
    </source>
</evidence>
<dbReference type="Proteomes" id="UP000010475">
    <property type="component" value="Chromosome"/>
</dbReference>
<reference evidence="2 3" key="1">
    <citation type="submission" date="2012-06" db="EMBL/GenBank/DDBJ databases">
        <title>Finished chromosome of genome of Cylindrospermum stagnale PCC 7417.</title>
        <authorList>
            <consortium name="US DOE Joint Genome Institute"/>
            <person name="Gugger M."/>
            <person name="Coursin T."/>
            <person name="Rippka R."/>
            <person name="Tandeau De Marsac N."/>
            <person name="Huntemann M."/>
            <person name="Wei C.-L."/>
            <person name="Han J."/>
            <person name="Detter J.C."/>
            <person name="Han C."/>
            <person name="Tapia R."/>
            <person name="Chen A."/>
            <person name="Kyrpides N."/>
            <person name="Mavromatis K."/>
            <person name="Markowitz V."/>
            <person name="Szeto E."/>
            <person name="Ivanova N."/>
            <person name="Pagani I."/>
            <person name="Pati A."/>
            <person name="Goodwin L."/>
            <person name="Nordberg H.P."/>
            <person name="Cantor M.N."/>
            <person name="Hua S.X."/>
            <person name="Woyke T."/>
            <person name="Kerfeld C.A."/>
        </authorList>
    </citation>
    <scope>NUCLEOTIDE SEQUENCE [LARGE SCALE GENOMIC DNA]</scope>
    <source>
        <strain evidence="2 3">PCC 7417</strain>
    </source>
</reference>
<accession>K9X259</accession>
<evidence type="ECO:0000313" key="3">
    <source>
        <dbReference type="Proteomes" id="UP000010475"/>
    </source>
</evidence>
<feature type="compositionally biased region" description="Basic and acidic residues" evidence="1">
    <location>
        <begin position="553"/>
        <end position="570"/>
    </location>
</feature>
<protein>
    <submittedName>
        <fullName evidence="2">Microcystin-dependent protein</fullName>
    </submittedName>
</protein>